<keyword evidence="1" id="KW-0175">Coiled coil</keyword>
<feature type="coiled-coil region" evidence="1">
    <location>
        <begin position="474"/>
        <end position="501"/>
    </location>
</feature>
<dbReference type="PANTHER" id="PTHR42792:SF1">
    <property type="entry name" value="FLAGELLAR HOOK-ASSOCIATED PROTEIN 3"/>
    <property type="match status" value="1"/>
</dbReference>
<protein>
    <submittedName>
        <fullName evidence="3">Flagellar hook-associated protein 3</fullName>
    </submittedName>
</protein>
<keyword evidence="3" id="KW-0282">Flagellum</keyword>
<evidence type="ECO:0000256" key="1">
    <source>
        <dbReference type="SAM" id="Coils"/>
    </source>
</evidence>
<dbReference type="AlphaFoldDB" id="A0A3R6D2B2"/>
<dbReference type="EMBL" id="QSHO01000015">
    <property type="protein sequence ID" value="RHC14601.1"/>
    <property type="molecule type" value="Genomic_DNA"/>
</dbReference>
<dbReference type="GO" id="GO:0009288">
    <property type="term" value="C:bacterial-type flagellum"/>
    <property type="evidence" value="ECO:0007669"/>
    <property type="project" value="InterPro"/>
</dbReference>
<gene>
    <name evidence="3" type="ORF">DW856_15470</name>
</gene>
<dbReference type="InterPro" id="IPR001492">
    <property type="entry name" value="Flagellin"/>
</dbReference>
<proteinExistence type="predicted"/>
<dbReference type="SUPFAM" id="SSF64518">
    <property type="entry name" value="Phase 1 flagellin"/>
    <property type="match status" value="1"/>
</dbReference>
<evidence type="ECO:0000313" key="3">
    <source>
        <dbReference type="EMBL" id="RHC14601.1"/>
    </source>
</evidence>
<dbReference type="Proteomes" id="UP000283513">
    <property type="component" value="Unassembled WGS sequence"/>
</dbReference>
<reference evidence="3 4" key="1">
    <citation type="submission" date="2018-08" db="EMBL/GenBank/DDBJ databases">
        <title>A genome reference for cultivated species of the human gut microbiota.</title>
        <authorList>
            <person name="Zou Y."/>
            <person name="Xue W."/>
            <person name="Luo G."/>
        </authorList>
    </citation>
    <scope>NUCLEOTIDE SEQUENCE [LARGE SCALE GENOMIC DNA]</scope>
    <source>
        <strain evidence="3 4">AM37-1AC</strain>
    </source>
</reference>
<organism evidence="3 4">
    <name type="scientific">Roseburia intestinalis</name>
    <dbReference type="NCBI Taxonomy" id="166486"/>
    <lineage>
        <taxon>Bacteria</taxon>
        <taxon>Bacillati</taxon>
        <taxon>Bacillota</taxon>
        <taxon>Clostridia</taxon>
        <taxon>Lachnospirales</taxon>
        <taxon>Lachnospiraceae</taxon>
        <taxon>Roseburia</taxon>
    </lineage>
</organism>
<dbReference type="InterPro" id="IPR001029">
    <property type="entry name" value="Flagellin_N"/>
</dbReference>
<comment type="caution">
    <text evidence="3">The sequence shown here is derived from an EMBL/GenBank/DDBJ whole genome shotgun (WGS) entry which is preliminary data.</text>
</comment>
<sequence length="533" mass="59897">MAMRITNNIILHNTSININGNKGNVDTLNNQMTSQKKIQRPSDDPVTAIRALRLRSTLSEIDQYYEKNIPDAESWLDVTETAISSMQDVIKTIRTQCEYGAQDSLTTDNRKTILTQLEKLRDKLYSEGNADYAGRTVFTGYRTNKKLTFTEDEQKTSYEIDQKMSYADLQEHRYYGNDVTVPGNKADVLDGTKIASPTQAAYNRIRLGYDSIDSLDVTDAAGTTTKTSANGSTVTISYNYTDTTGTTPVNKTGNMNVTVYDSYDKWLEASTKTPKSYDIADGEAVLIRNTGEMVFSKTAADTLSTNKASLDISYTKTGFTNGELRPEYYYNCTNITDTNNKLKYEKYDKDGNQIYQDIDYVVAANQTLTVNTEASNVFDHGLSRDVDELIDAVQRSLDAEQKVTDLNAMKKMQEYSSDDCQAKLEEWIAAAKKERDYANDNMQKLYNSYIGNCDTYLQKVNLALTDVGSKGQSLALTKNRMSNEQETMEELKSKNEDRELSDIILEYTAAYTAYQSSLQAASKVNQVTLLSYL</sequence>
<evidence type="ECO:0000313" key="4">
    <source>
        <dbReference type="Proteomes" id="UP000283513"/>
    </source>
</evidence>
<name>A0A3R6D2B2_9FIRM</name>
<keyword evidence="3" id="KW-0969">Cilium</keyword>
<dbReference type="PANTHER" id="PTHR42792">
    <property type="entry name" value="FLAGELLIN"/>
    <property type="match status" value="1"/>
</dbReference>
<feature type="domain" description="Flagellin N-terminal" evidence="2">
    <location>
        <begin position="5"/>
        <end position="143"/>
    </location>
</feature>
<evidence type="ECO:0000259" key="2">
    <source>
        <dbReference type="Pfam" id="PF00669"/>
    </source>
</evidence>
<dbReference type="GO" id="GO:0005198">
    <property type="term" value="F:structural molecule activity"/>
    <property type="evidence" value="ECO:0007669"/>
    <property type="project" value="InterPro"/>
</dbReference>
<dbReference type="Gene3D" id="1.20.1330.10">
    <property type="entry name" value="f41 fragment of flagellin, N-terminal domain"/>
    <property type="match status" value="2"/>
</dbReference>
<accession>A0A3R6D2B2</accession>
<keyword evidence="3" id="KW-0966">Cell projection</keyword>
<dbReference type="Pfam" id="PF00669">
    <property type="entry name" value="Flagellin_N"/>
    <property type="match status" value="1"/>
</dbReference>